<evidence type="ECO:0000259" key="17">
    <source>
        <dbReference type="PROSITE" id="PS52012"/>
    </source>
</evidence>
<evidence type="ECO:0000256" key="1">
    <source>
        <dbReference type="ARBA" id="ARBA00004141"/>
    </source>
</evidence>
<feature type="disulfide bond" evidence="14">
    <location>
        <begin position="52"/>
        <end position="59"/>
    </location>
</feature>
<evidence type="ECO:0000256" key="7">
    <source>
        <dbReference type="ARBA" id="ARBA00022692"/>
    </source>
</evidence>
<feature type="transmembrane region" description="Helical" evidence="15">
    <location>
        <begin position="218"/>
        <end position="246"/>
    </location>
</feature>
<evidence type="ECO:0000256" key="11">
    <source>
        <dbReference type="ARBA" id="ARBA00023157"/>
    </source>
</evidence>
<evidence type="ECO:0000256" key="2">
    <source>
        <dbReference type="ARBA" id="ARBA00004589"/>
    </source>
</evidence>
<organism evidence="18 19">
    <name type="scientific">Fusarium solani</name>
    <name type="common">Filamentous fungus</name>
    <dbReference type="NCBI Taxonomy" id="169388"/>
    <lineage>
        <taxon>Eukaryota</taxon>
        <taxon>Fungi</taxon>
        <taxon>Dikarya</taxon>
        <taxon>Ascomycota</taxon>
        <taxon>Pezizomycotina</taxon>
        <taxon>Sordariomycetes</taxon>
        <taxon>Hypocreomycetidae</taxon>
        <taxon>Hypocreales</taxon>
        <taxon>Nectriaceae</taxon>
        <taxon>Fusarium</taxon>
        <taxon>Fusarium solani species complex</taxon>
    </lineage>
</organism>
<keyword evidence="19" id="KW-1185">Reference proteome</keyword>
<feature type="transmembrane region" description="Helical" evidence="15">
    <location>
        <begin position="266"/>
        <end position="287"/>
    </location>
</feature>
<dbReference type="PANTHER" id="PTHR33048">
    <property type="entry name" value="PTH11-LIKE INTEGRAL MEMBRANE PROTEIN (AFU_ORTHOLOGUE AFUA_5G11245)"/>
    <property type="match status" value="1"/>
</dbReference>
<protein>
    <recommendedName>
        <fullName evidence="17">CFEM domain-containing protein</fullName>
    </recommendedName>
</protein>
<evidence type="ECO:0000256" key="9">
    <source>
        <dbReference type="ARBA" id="ARBA00022989"/>
    </source>
</evidence>
<keyword evidence="11 14" id="KW-1015">Disulfide bond</keyword>
<comment type="caution">
    <text evidence="14">Lacks conserved residue(s) required for the propagation of feature annotation.</text>
</comment>
<keyword evidence="10 15" id="KW-0472">Membrane</keyword>
<dbReference type="InterPro" id="IPR008427">
    <property type="entry name" value="Extracellular_membr_CFEM_dom"/>
</dbReference>
<comment type="subcellular location">
    <subcellularLocation>
        <location evidence="2">Membrane</location>
        <topology evidence="2">Lipid-anchor</topology>
        <topology evidence="2">GPI-anchor</topology>
    </subcellularLocation>
    <subcellularLocation>
        <location evidence="1">Membrane</location>
        <topology evidence="1">Multi-pass membrane protein</topology>
    </subcellularLocation>
    <subcellularLocation>
        <location evidence="3">Secreted</location>
    </subcellularLocation>
</comment>
<feature type="transmembrane region" description="Helical" evidence="15">
    <location>
        <begin position="140"/>
        <end position="160"/>
    </location>
</feature>
<evidence type="ECO:0000256" key="16">
    <source>
        <dbReference type="SAM" id="SignalP"/>
    </source>
</evidence>
<dbReference type="InterPro" id="IPR049326">
    <property type="entry name" value="Rhodopsin_dom_fungi"/>
</dbReference>
<dbReference type="Pfam" id="PF05730">
    <property type="entry name" value="CFEM"/>
    <property type="match status" value="1"/>
</dbReference>
<dbReference type="GO" id="GO:0098552">
    <property type="term" value="C:side of membrane"/>
    <property type="evidence" value="ECO:0007669"/>
    <property type="project" value="UniProtKB-KW"/>
</dbReference>
<evidence type="ECO:0000256" key="14">
    <source>
        <dbReference type="PROSITE-ProRule" id="PRU01356"/>
    </source>
</evidence>
<feature type="chain" id="PRO_5040261885" description="CFEM domain-containing protein" evidence="16">
    <location>
        <begin position="25"/>
        <end position="454"/>
    </location>
</feature>
<feature type="transmembrane region" description="Helical" evidence="15">
    <location>
        <begin position="180"/>
        <end position="206"/>
    </location>
</feature>
<comment type="similarity">
    <text evidence="4">Belongs to the RBT5 family.</text>
</comment>
<keyword evidence="7 15" id="KW-0812">Transmembrane</keyword>
<feature type="disulfide bond" evidence="14">
    <location>
        <begin position="38"/>
        <end position="78"/>
    </location>
</feature>
<feature type="transmembrane region" description="Helical" evidence="15">
    <location>
        <begin position="299"/>
        <end position="319"/>
    </location>
</feature>
<evidence type="ECO:0000256" key="12">
    <source>
        <dbReference type="ARBA" id="ARBA00023288"/>
    </source>
</evidence>
<comment type="caution">
    <text evidence="18">The sequence shown here is derived from an EMBL/GenBank/DDBJ whole genome shotgun (WGS) entry which is preliminary data.</text>
</comment>
<evidence type="ECO:0000256" key="6">
    <source>
        <dbReference type="ARBA" id="ARBA00022622"/>
    </source>
</evidence>
<evidence type="ECO:0000256" key="10">
    <source>
        <dbReference type="ARBA" id="ARBA00023136"/>
    </source>
</evidence>
<keyword evidence="9 15" id="KW-1133">Transmembrane helix</keyword>
<evidence type="ECO:0000256" key="3">
    <source>
        <dbReference type="ARBA" id="ARBA00004613"/>
    </source>
</evidence>
<proteinExistence type="inferred from homology"/>
<comment type="similarity">
    <text evidence="13">Belongs to the SAT4 family.</text>
</comment>
<dbReference type="PANTHER" id="PTHR33048:SF143">
    <property type="entry name" value="EXTRACELLULAR MEMBRANE PROTEIN CFEM DOMAIN-CONTAINING PROTEIN-RELATED"/>
    <property type="match status" value="1"/>
</dbReference>
<evidence type="ECO:0000256" key="8">
    <source>
        <dbReference type="ARBA" id="ARBA00022729"/>
    </source>
</evidence>
<dbReference type="AlphaFoldDB" id="A0A9P9HD09"/>
<dbReference type="InterPro" id="IPR052337">
    <property type="entry name" value="SAT4-like"/>
</dbReference>
<gene>
    <name evidence="18" type="ORF">B0J15DRAFT_559525</name>
</gene>
<feature type="domain" description="CFEM" evidence="17">
    <location>
        <begin position="10"/>
        <end position="121"/>
    </location>
</feature>
<dbReference type="Proteomes" id="UP000736672">
    <property type="component" value="Unassembled WGS sequence"/>
</dbReference>
<dbReference type="EMBL" id="JAGTJS010000010">
    <property type="protein sequence ID" value="KAH7254976.1"/>
    <property type="molecule type" value="Genomic_DNA"/>
</dbReference>
<keyword evidence="6" id="KW-0325">Glycoprotein</keyword>
<evidence type="ECO:0000256" key="13">
    <source>
        <dbReference type="ARBA" id="ARBA00038359"/>
    </source>
</evidence>
<evidence type="ECO:0000256" key="4">
    <source>
        <dbReference type="ARBA" id="ARBA00010031"/>
    </source>
</evidence>
<evidence type="ECO:0000256" key="15">
    <source>
        <dbReference type="SAM" id="Phobius"/>
    </source>
</evidence>
<evidence type="ECO:0000313" key="19">
    <source>
        <dbReference type="Proteomes" id="UP000736672"/>
    </source>
</evidence>
<dbReference type="Pfam" id="PF20684">
    <property type="entry name" value="Fung_rhodopsin"/>
    <property type="match status" value="1"/>
</dbReference>
<feature type="transmembrane region" description="Helical" evidence="15">
    <location>
        <begin position="105"/>
        <end position="128"/>
    </location>
</feature>
<evidence type="ECO:0000313" key="18">
    <source>
        <dbReference type="EMBL" id="KAH7254976.1"/>
    </source>
</evidence>
<feature type="disulfide bond" evidence="14">
    <location>
        <begin position="61"/>
        <end position="94"/>
    </location>
</feature>
<reference evidence="18" key="1">
    <citation type="journal article" date="2021" name="Nat. Commun.">
        <title>Genetic determinants of endophytism in the Arabidopsis root mycobiome.</title>
        <authorList>
            <person name="Mesny F."/>
            <person name="Miyauchi S."/>
            <person name="Thiergart T."/>
            <person name="Pickel B."/>
            <person name="Atanasova L."/>
            <person name="Karlsson M."/>
            <person name="Huettel B."/>
            <person name="Barry K.W."/>
            <person name="Haridas S."/>
            <person name="Chen C."/>
            <person name="Bauer D."/>
            <person name="Andreopoulos W."/>
            <person name="Pangilinan J."/>
            <person name="LaButti K."/>
            <person name="Riley R."/>
            <person name="Lipzen A."/>
            <person name="Clum A."/>
            <person name="Drula E."/>
            <person name="Henrissat B."/>
            <person name="Kohler A."/>
            <person name="Grigoriev I.V."/>
            <person name="Martin F.M."/>
            <person name="Hacquard S."/>
        </authorList>
    </citation>
    <scope>NUCLEOTIDE SEQUENCE</scope>
    <source>
        <strain evidence="18">FSSC 5 MPI-SDFR-AT-0091</strain>
    </source>
</reference>
<keyword evidence="8 16" id="KW-0732">Signal</keyword>
<dbReference type="GO" id="GO:0005576">
    <property type="term" value="C:extracellular region"/>
    <property type="evidence" value="ECO:0007669"/>
    <property type="project" value="UniProtKB-SubCell"/>
</dbReference>
<feature type="signal peptide" evidence="16">
    <location>
        <begin position="1"/>
        <end position="24"/>
    </location>
</feature>
<name>A0A9P9HD09_FUSSL</name>
<sequence>MGLQHRLILASILFASFLVPKALARDLSSPSLSEYPLCAAKCMISALQGGFCAPSNQTCICVDHEFQQNVTSCVSASCTIPEALKAKNSSLVDCGAPIRDRSQQFVTLSTTLTVVAGLFVAIRFGYKLSVSTIKIDIDDWLVLAAILSFIPAAVITVHGTTTNGFGRDIWTLSPHHITTITRLCYILGTLYFLQTVLVKLAIIGFYIRIFPMRETQRLLWGTFIFTSLWGVAFVIVGIFPCTPISYFWNQWDGLHKGKCNDINAILWSHTSFSVALDLWMLAVPLWQLRSLQLHWKKKIGVAFMFSVGTFVTVVSVIRFKSLVNFGKSINKTWELYNVSVWSTIEITVGIMCACLPTMRAVLVKIFPILSASSTQNSRGNQYYERHNSLPPMASRMGAQAVATASANRLHSDEEHYVETAGIIFHKTYGVRYSENDEARLMPGKSGNPFGQRKQ</sequence>
<feature type="transmembrane region" description="Helical" evidence="15">
    <location>
        <begin position="339"/>
        <end position="362"/>
    </location>
</feature>
<dbReference type="OrthoDB" id="2496787at2759"/>
<keyword evidence="12" id="KW-0449">Lipoprotein</keyword>
<keyword evidence="5" id="KW-0964">Secreted</keyword>
<dbReference type="PROSITE" id="PS52012">
    <property type="entry name" value="CFEM"/>
    <property type="match status" value="1"/>
</dbReference>
<feature type="disulfide bond" evidence="14">
    <location>
        <begin position="42"/>
        <end position="73"/>
    </location>
</feature>
<keyword evidence="6" id="KW-0336">GPI-anchor</keyword>
<accession>A0A9P9HD09</accession>
<evidence type="ECO:0000256" key="5">
    <source>
        <dbReference type="ARBA" id="ARBA00022525"/>
    </source>
</evidence>